<proteinExistence type="predicted"/>
<feature type="region of interest" description="Disordered" evidence="1">
    <location>
        <begin position="128"/>
        <end position="156"/>
    </location>
</feature>
<feature type="region of interest" description="Disordered" evidence="1">
    <location>
        <begin position="62"/>
        <end position="107"/>
    </location>
</feature>
<evidence type="ECO:0000256" key="1">
    <source>
        <dbReference type="SAM" id="MobiDB-lite"/>
    </source>
</evidence>
<name>A0A165TRT6_9AGAM</name>
<evidence type="ECO:0000313" key="3">
    <source>
        <dbReference type="Proteomes" id="UP000076761"/>
    </source>
</evidence>
<feature type="compositionally biased region" description="Pro residues" evidence="1">
    <location>
        <begin position="133"/>
        <end position="147"/>
    </location>
</feature>
<keyword evidence="3" id="KW-1185">Reference proteome</keyword>
<dbReference type="OrthoDB" id="2675777at2759"/>
<gene>
    <name evidence="2" type="ORF">NEOLEDRAFT_1177245</name>
</gene>
<accession>A0A165TRT6</accession>
<dbReference type="InParanoid" id="A0A165TRT6"/>
<dbReference type="Proteomes" id="UP000076761">
    <property type="component" value="Unassembled WGS sequence"/>
</dbReference>
<organism evidence="2 3">
    <name type="scientific">Neolentinus lepideus HHB14362 ss-1</name>
    <dbReference type="NCBI Taxonomy" id="1314782"/>
    <lineage>
        <taxon>Eukaryota</taxon>
        <taxon>Fungi</taxon>
        <taxon>Dikarya</taxon>
        <taxon>Basidiomycota</taxon>
        <taxon>Agaricomycotina</taxon>
        <taxon>Agaricomycetes</taxon>
        <taxon>Gloeophyllales</taxon>
        <taxon>Gloeophyllaceae</taxon>
        <taxon>Neolentinus</taxon>
    </lineage>
</organism>
<protein>
    <submittedName>
        <fullName evidence="2">Uncharacterized protein</fullName>
    </submittedName>
</protein>
<evidence type="ECO:0000313" key="2">
    <source>
        <dbReference type="EMBL" id="KZT27083.1"/>
    </source>
</evidence>
<dbReference type="AlphaFoldDB" id="A0A165TRT6"/>
<dbReference type="EMBL" id="KV425564">
    <property type="protein sequence ID" value="KZT27083.1"/>
    <property type="molecule type" value="Genomic_DNA"/>
</dbReference>
<reference evidence="2 3" key="1">
    <citation type="journal article" date="2016" name="Mol. Biol. Evol.">
        <title>Comparative Genomics of Early-Diverging Mushroom-Forming Fungi Provides Insights into the Origins of Lignocellulose Decay Capabilities.</title>
        <authorList>
            <person name="Nagy L.G."/>
            <person name="Riley R."/>
            <person name="Tritt A."/>
            <person name="Adam C."/>
            <person name="Daum C."/>
            <person name="Floudas D."/>
            <person name="Sun H."/>
            <person name="Yadav J.S."/>
            <person name="Pangilinan J."/>
            <person name="Larsson K.H."/>
            <person name="Matsuura K."/>
            <person name="Barry K."/>
            <person name="Labutti K."/>
            <person name="Kuo R."/>
            <person name="Ohm R.A."/>
            <person name="Bhattacharya S.S."/>
            <person name="Shirouzu T."/>
            <person name="Yoshinaga Y."/>
            <person name="Martin F.M."/>
            <person name="Grigoriev I.V."/>
            <person name="Hibbett D.S."/>
        </authorList>
    </citation>
    <scope>NUCLEOTIDE SEQUENCE [LARGE SCALE GENOMIC DNA]</scope>
    <source>
        <strain evidence="2 3">HHB14362 ss-1</strain>
    </source>
</reference>
<sequence length="506" mass="55549">MLSPNYKSWLRLPLKESDHNTDSASVIQSSLHHLENLSSMDPKTPEQRVDQKYNGFEGVIITTPSPSKQKPSTIAKPHSSNQGITPLKLDTPAAGKTEHPEGTIKATSLPKSGVFDLATALSLTFASNKHEAPPPGASQPVVLPLPTPSRKRQSQVLRPNRLLRRRADVLAKQKELDALRSASNAAAAVRAEEVDAVLRTKVAPVSLDLERAARWAQEDLRHLDVLRALDELSKRRNQGPSKGPDGDYLPTDISMAMDVPGEDYEARPYAVASPSRTAMFAERLEEMFGLGGLERGSSKRRPGKAKSRTIRTRYDSPSGDIIFAQELEDTVTTTEHESGEDDDEGFILSPENALAQETSANRSIVATSIHETNEGNSEVEIVVNEGALALVNEGRFESPDSLLLRGNDAALELHEMDTRTSNVDEWIKTLQKLVRGKAWLDREDIQRASDILNKANGSTLTAHDIIENPELRQAIIAISKLPEGEIPFGDEHALCVRAREIAEHLL</sequence>
<feature type="compositionally biased region" description="Polar residues" evidence="1">
    <location>
        <begin position="62"/>
        <end position="84"/>
    </location>
</feature>